<feature type="compositionally biased region" description="Polar residues" evidence="1">
    <location>
        <begin position="79"/>
        <end position="92"/>
    </location>
</feature>
<dbReference type="RefSeq" id="WP_206658727.1">
    <property type="nucleotide sequence ID" value="NZ_CP071182.1"/>
</dbReference>
<dbReference type="AlphaFoldDB" id="A0A9X7W2B7"/>
<gene>
    <name evidence="2" type="ORF">JZ786_11115</name>
</gene>
<dbReference type="EMBL" id="CP071182">
    <property type="protein sequence ID" value="QSO49416.1"/>
    <property type="molecule type" value="Genomic_DNA"/>
</dbReference>
<evidence type="ECO:0000256" key="1">
    <source>
        <dbReference type="SAM" id="MobiDB-lite"/>
    </source>
</evidence>
<evidence type="ECO:0000313" key="3">
    <source>
        <dbReference type="Proteomes" id="UP000663505"/>
    </source>
</evidence>
<evidence type="ECO:0000313" key="2">
    <source>
        <dbReference type="EMBL" id="QSO49416.1"/>
    </source>
</evidence>
<reference evidence="2 3" key="1">
    <citation type="submission" date="2021-02" db="EMBL/GenBank/DDBJ databases">
        <title>Alicyclobacillus curvatus sp. nov. and Alicyclobacillus mengziensis sp. nov., two acidophilic bacteria isolated from acid mine drainage.</title>
        <authorList>
            <person name="Huang Y."/>
        </authorList>
    </citation>
    <scope>NUCLEOTIDE SEQUENCE [LARGE SCALE GENOMIC DNA]</scope>
    <source>
        <strain evidence="2 3">S30H14</strain>
    </source>
</reference>
<dbReference type="KEGG" id="afx:JZ786_11115"/>
<keyword evidence="3" id="KW-1185">Reference proteome</keyword>
<feature type="region of interest" description="Disordered" evidence="1">
    <location>
        <begin position="70"/>
        <end position="92"/>
    </location>
</feature>
<proteinExistence type="predicted"/>
<accession>A0A9X7W2B7</accession>
<dbReference type="Proteomes" id="UP000663505">
    <property type="component" value="Chromosome"/>
</dbReference>
<protein>
    <submittedName>
        <fullName evidence="2">Uncharacterized protein</fullName>
    </submittedName>
</protein>
<organism evidence="2 3">
    <name type="scientific">Alicyclobacillus mengziensis</name>
    <dbReference type="NCBI Taxonomy" id="2931921"/>
    <lineage>
        <taxon>Bacteria</taxon>
        <taxon>Bacillati</taxon>
        <taxon>Bacillota</taxon>
        <taxon>Bacilli</taxon>
        <taxon>Bacillales</taxon>
        <taxon>Alicyclobacillaceae</taxon>
        <taxon>Alicyclobacillus</taxon>
    </lineage>
</organism>
<name>A0A9X7W2B7_9BACL</name>
<sequence>MDTNSRAETRLALYQLITDVVDTVATFDGRFSYTPTNSSGECLVTFATSSLVHTIRLTATVTEPGDVTVKFTDEGAQPSDGSGSNEVQQPSSADGYKSKILYAGPYRQSEIYQYVGAGLANWYGQTVRSQS</sequence>